<reference evidence="2 3" key="1">
    <citation type="journal article" date="2014" name="Genome Announc.">
        <title>Complete Genome Sequence of the Novel Giant Pseudomonas Phage PaBG.</title>
        <authorList>
            <person name="Sykilinda N.N."/>
            <person name="Bondar A.A."/>
            <person name="Gorshkova A.S."/>
            <person name="Kurochkina L.P."/>
            <person name="Kulikov E.E."/>
            <person name="Shneider M.M."/>
            <person name="Kadykov V.A."/>
            <person name="Solovjeva N.V."/>
            <person name="Kabilov M.R."/>
            <person name="Mesyanzhinov V.V."/>
            <person name="Vlassov V.V."/>
            <person name="Drukker V.V."/>
            <person name="Miroshnikov K.A."/>
        </authorList>
    </citation>
    <scope>NUCLEOTIDE SEQUENCE [LARGE SCALE GENOMIC DNA]</scope>
</reference>
<dbReference type="RefSeq" id="YP_008433469.1">
    <property type="nucleotide sequence ID" value="NC_022096.1"/>
</dbReference>
<accession>S5VV75</accession>
<protein>
    <submittedName>
        <fullName evidence="2">Uncharacterized protein</fullName>
    </submittedName>
</protein>
<evidence type="ECO:0000313" key="3">
    <source>
        <dbReference type="Proteomes" id="UP000015545"/>
    </source>
</evidence>
<keyword evidence="1" id="KW-0472">Membrane</keyword>
<feature type="transmembrane region" description="Helical" evidence="1">
    <location>
        <begin position="36"/>
        <end position="56"/>
    </location>
</feature>
<evidence type="ECO:0000256" key="1">
    <source>
        <dbReference type="SAM" id="Phobius"/>
    </source>
</evidence>
<keyword evidence="3" id="KW-1185">Reference proteome</keyword>
<sequence>MNRPSLKFIVHRYYAMMYLMALLIIFGVLEQTPDPSVPRLALCAALVVTLVIAHWVQVAMITPQTIAEHSDEE</sequence>
<organism evidence="2 3">
    <name type="scientific">Pseudomonas phage PaBG</name>
    <dbReference type="NCBI Taxonomy" id="1335230"/>
    <lineage>
        <taxon>Viruses</taxon>
        <taxon>Duplodnaviria</taxon>
        <taxon>Heunggongvirae</taxon>
        <taxon>Uroviricota</taxon>
        <taxon>Caudoviricetes</taxon>
        <taxon>Baikalvirus</taxon>
        <taxon>Baikalvirus PaBG</taxon>
    </lineage>
</organism>
<dbReference type="EMBL" id="KF147891">
    <property type="protein sequence ID" value="AGS82022.1"/>
    <property type="molecule type" value="Genomic_DNA"/>
</dbReference>
<evidence type="ECO:0000313" key="2">
    <source>
        <dbReference type="EMBL" id="AGS82022.1"/>
    </source>
</evidence>
<gene>
    <name evidence="2" type="ORF">PaBG_00138</name>
</gene>
<dbReference type="Proteomes" id="UP000015545">
    <property type="component" value="Segment"/>
</dbReference>
<keyword evidence="1" id="KW-1133">Transmembrane helix</keyword>
<dbReference type="KEGG" id="vg:16574824"/>
<proteinExistence type="predicted"/>
<name>S5VV75_9CAUD</name>
<feature type="transmembrane region" description="Helical" evidence="1">
    <location>
        <begin position="12"/>
        <end position="30"/>
    </location>
</feature>
<keyword evidence="1" id="KW-0812">Transmembrane</keyword>